<comment type="subcellular location">
    <subcellularLocation>
        <location evidence="10">Cytoplasm</location>
    </subcellularLocation>
</comment>
<dbReference type="PATRIC" id="fig|411473.3.peg.1806"/>
<sequence length="272" mass="30270">MEQQQQHRTAWERQLLIRDKNRPTVRDYIPRIFTDFYEMHGDRNFGDDGAIIGGIGRLNGLPVTILAQVKGRNLRENKASNFAMPHPEGYRKALRLAHQAEKFHRPIICLIDTPGAFCGVEAEERGQGEAIARNIAEFMMLKTPVISVVLGEAGSGGALALGVCDALAMLENALYSVISPRGAASILWKDASREQEACEVMQITAEDMVRFGVAEAIIPEPEAGAQGDIDKISANIKEYLAETITEKLQKDIDVLQKERYTKFRKIGVFEEN</sequence>
<name>U2M347_9FIRM</name>
<dbReference type="InterPro" id="IPR029045">
    <property type="entry name" value="ClpP/crotonase-like_dom_sf"/>
</dbReference>
<evidence type="ECO:0000259" key="11">
    <source>
        <dbReference type="PROSITE" id="PS50989"/>
    </source>
</evidence>
<dbReference type="NCBIfam" id="TIGR00513">
    <property type="entry name" value="accA"/>
    <property type="match status" value="1"/>
</dbReference>
<evidence type="ECO:0000313" key="12">
    <source>
        <dbReference type="EMBL" id="ERJ93763.1"/>
    </source>
</evidence>
<dbReference type="EC" id="2.1.3.15" evidence="10"/>
<comment type="subunit">
    <text evidence="10">Acetyl-CoA carboxylase is a heterohexamer composed of biotin carboxyl carrier protein (AccB), biotin carboxylase (AccC) and two subunits each of ACCase subunit alpha (AccA) and ACCase subunit beta (AccD).</text>
</comment>
<dbReference type="NCBIfam" id="NF004344">
    <property type="entry name" value="PRK05724.1"/>
    <property type="match status" value="1"/>
</dbReference>
<dbReference type="HOGENOM" id="CLU_015486_0_2_9"/>
<dbReference type="SUPFAM" id="SSF52096">
    <property type="entry name" value="ClpP/crotonase"/>
    <property type="match status" value="1"/>
</dbReference>
<feature type="domain" description="CoA carboxyltransferase C-terminal" evidence="11">
    <location>
        <begin position="1"/>
        <end position="246"/>
    </location>
</feature>
<reference evidence="12 13" key="1">
    <citation type="submission" date="2013-07" db="EMBL/GenBank/DDBJ databases">
        <authorList>
            <person name="Weinstock G."/>
            <person name="Sodergren E."/>
            <person name="Wylie T."/>
            <person name="Fulton L."/>
            <person name="Fulton R."/>
            <person name="Fronick C."/>
            <person name="O'Laughlin M."/>
            <person name="Godfrey J."/>
            <person name="Miner T."/>
            <person name="Herter B."/>
            <person name="Appelbaum E."/>
            <person name="Cordes M."/>
            <person name="Lek S."/>
            <person name="Wollam A."/>
            <person name="Pepin K.H."/>
            <person name="Palsikar V.B."/>
            <person name="Mitreva M."/>
            <person name="Wilson R.K."/>
        </authorList>
    </citation>
    <scope>NUCLEOTIDE SEQUENCE [LARGE SCALE GENOMIC DNA]</scope>
    <source>
        <strain evidence="12 13">ATCC 27760</strain>
    </source>
</reference>
<dbReference type="OrthoDB" id="9808023at2"/>
<dbReference type="EMBL" id="AWVF01000274">
    <property type="protein sequence ID" value="ERJ93763.1"/>
    <property type="molecule type" value="Genomic_DNA"/>
</dbReference>
<evidence type="ECO:0000256" key="2">
    <source>
        <dbReference type="ARBA" id="ARBA00022516"/>
    </source>
</evidence>
<dbReference type="PROSITE" id="PS50989">
    <property type="entry name" value="COA_CT_CTER"/>
    <property type="match status" value="1"/>
</dbReference>
<evidence type="ECO:0000256" key="1">
    <source>
        <dbReference type="ARBA" id="ARBA00004956"/>
    </source>
</evidence>
<proteinExistence type="inferred from homology"/>
<dbReference type="PANTHER" id="PTHR42853">
    <property type="entry name" value="ACETYL-COENZYME A CARBOXYLASE CARBOXYL TRANSFERASE SUBUNIT ALPHA"/>
    <property type="match status" value="1"/>
</dbReference>
<comment type="pathway">
    <text evidence="1 10">Lipid metabolism; malonyl-CoA biosynthesis; malonyl-CoA from acetyl-CoA: step 1/1.</text>
</comment>
<dbReference type="GO" id="GO:0016743">
    <property type="term" value="F:carboxyl- or carbamoyltransferase activity"/>
    <property type="evidence" value="ECO:0007669"/>
    <property type="project" value="UniProtKB-UniRule"/>
</dbReference>
<keyword evidence="10" id="KW-0963">Cytoplasm</keyword>
<dbReference type="RefSeq" id="WP_021683707.1">
    <property type="nucleotide sequence ID" value="NZ_KI260510.1"/>
</dbReference>
<evidence type="ECO:0000256" key="7">
    <source>
        <dbReference type="ARBA" id="ARBA00023098"/>
    </source>
</evidence>
<keyword evidence="7 10" id="KW-0443">Lipid metabolism</keyword>
<dbReference type="Pfam" id="PF03255">
    <property type="entry name" value="ACCA"/>
    <property type="match status" value="1"/>
</dbReference>
<dbReference type="Proteomes" id="UP000016662">
    <property type="component" value="Unassembled WGS sequence"/>
</dbReference>
<comment type="function">
    <text evidence="10">Component of the acetyl coenzyme A carboxylase (ACC) complex. First, biotin carboxylase catalyzes the carboxylation of biotin on its carrier protein (BCCP) and then the CO(2) group is transferred by the carboxyltransferase to acetyl-CoA to form malonyl-CoA.</text>
</comment>
<keyword evidence="5 10" id="KW-0276">Fatty acid metabolism</keyword>
<evidence type="ECO:0000256" key="9">
    <source>
        <dbReference type="ARBA" id="ARBA00049152"/>
    </source>
</evidence>
<comment type="caution">
    <text evidence="12">The sequence shown here is derived from an EMBL/GenBank/DDBJ whole genome shotgun (WGS) entry which is preliminary data.</text>
</comment>
<protein>
    <recommendedName>
        <fullName evidence="10">Acetyl-coenzyme A carboxylase carboxyl transferase subunit alpha</fullName>
        <shortName evidence="10">ACCase subunit alpha</shortName>
        <shortName evidence="10">Acetyl-CoA carboxylase carboxyltransferase subunit alpha</shortName>
        <ecNumber evidence="10">2.1.3.15</ecNumber>
    </recommendedName>
</protein>
<evidence type="ECO:0000256" key="8">
    <source>
        <dbReference type="ARBA" id="ARBA00023160"/>
    </source>
</evidence>
<dbReference type="InterPro" id="IPR011763">
    <property type="entry name" value="COA_CT_C"/>
</dbReference>
<organism evidence="12 13">
    <name type="scientific">Ruminococcus callidus ATCC 27760</name>
    <dbReference type="NCBI Taxonomy" id="411473"/>
    <lineage>
        <taxon>Bacteria</taxon>
        <taxon>Bacillati</taxon>
        <taxon>Bacillota</taxon>
        <taxon>Clostridia</taxon>
        <taxon>Eubacteriales</taxon>
        <taxon>Oscillospiraceae</taxon>
        <taxon>Ruminococcus</taxon>
    </lineage>
</organism>
<evidence type="ECO:0000256" key="3">
    <source>
        <dbReference type="ARBA" id="ARBA00022679"/>
    </source>
</evidence>
<dbReference type="GO" id="GO:2001295">
    <property type="term" value="P:malonyl-CoA biosynthetic process"/>
    <property type="evidence" value="ECO:0007669"/>
    <property type="project" value="UniProtKB-UniRule"/>
</dbReference>
<dbReference type="GO" id="GO:0009317">
    <property type="term" value="C:acetyl-CoA carboxylase complex"/>
    <property type="evidence" value="ECO:0007669"/>
    <property type="project" value="InterPro"/>
</dbReference>
<evidence type="ECO:0000256" key="6">
    <source>
        <dbReference type="ARBA" id="ARBA00022840"/>
    </source>
</evidence>
<evidence type="ECO:0000256" key="10">
    <source>
        <dbReference type="HAMAP-Rule" id="MF_00823"/>
    </source>
</evidence>
<dbReference type="GO" id="GO:0005524">
    <property type="term" value="F:ATP binding"/>
    <property type="evidence" value="ECO:0007669"/>
    <property type="project" value="UniProtKB-KW"/>
</dbReference>
<dbReference type="Gene3D" id="3.90.226.10">
    <property type="entry name" value="2-enoyl-CoA Hydratase, Chain A, domain 1"/>
    <property type="match status" value="1"/>
</dbReference>
<evidence type="ECO:0000256" key="4">
    <source>
        <dbReference type="ARBA" id="ARBA00022741"/>
    </source>
</evidence>
<evidence type="ECO:0000313" key="13">
    <source>
        <dbReference type="Proteomes" id="UP000016662"/>
    </source>
</evidence>
<keyword evidence="6 10" id="KW-0067">ATP-binding</keyword>
<dbReference type="PANTHER" id="PTHR42853:SF3">
    <property type="entry name" value="ACETYL-COENZYME A CARBOXYLASE CARBOXYL TRANSFERASE SUBUNIT ALPHA, CHLOROPLASTIC"/>
    <property type="match status" value="1"/>
</dbReference>
<keyword evidence="4 10" id="KW-0547">Nucleotide-binding</keyword>
<accession>U2M347</accession>
<dbReference type="eggNOG" id="COG0825">
    <property type="taxonomic scope" value="Bacteria"/>
</dbReference>
<keyword evidence="8 10" id="KW-0275">Fatty acid biosynthesis</keyword>
<dbReference type="NCBIfam" id="NF041504">
    <property type="entry name" value="AccA_sub"/>
    <property type="match status" value="1"/>
</dbReference>
<keyword evidence="3 10" id="KW-0808">Transferase</keyword>
<evidence type="ECO:0000256" key="5">
    <source>
        <dbReference type="ARBA" id="ARBA00022832"/>
    </source>
</evidence>
<comment type="similarity">
    <text evidence="10">Belongs to the AccA family.</text>
</comment>
<dbReference type="STRING" id="411473.RUMCAL_02188"/>
<dbReference type="UniPathway" id="UPA00655">
    <property type="reaction ID" value="UER00711"/>
</dbReference>
<dbReference type="PRINTS" id="PR01069">
    <property type="entry name" value="ACCCTRFRASEA"/>
</dbReference>
<comment type="catalytic activity">
    <reaction evidence="9 10">
        <text>N(6)-carboxybiotinyl-L-lysyl-[protein] + acetyl-CoA = N(6)-biotinyl-L-lysyl-[protein] + malonyl-CoA</text>
        <dbReference type="Rhea" id="RHEA:54728"/>
        <dbReference type="Rhea" id="RHEA-COMP:10505"/>
        <dbReference type="Rhea" id="RHEA-COMP:10506"/>
        <dbReference type="ChEBI" id="CHEBI:57288"/>
        <dbReference type="ChEBI" id="CHEBI:57384"/>
        <dbReference type="ChEBI" id="CHEBI:83144"/>
        <dbReference type="ChEBI" id="CHEBI:83145"/>
        <dbReference type="EC" id="2.1.3.15"/>
    </reaction>
</comment>
<keyword evidence="13" id="KW-1185">Reference proteome</keyword>
<dbReference type="HAMAP" id="MF_00823">
    <property type="entry name" value="AcetylCoA_CT_alpha"/>
    <property type="match status" value="1"/>
</dbReference>
<dbReference type="GO" id="GO:0006633">
    <property type="term" value="P:fatty acid biosynthetic process"/>
    <property type="evidence" value="ECO:0007669"/>
    <property type="project" value="UniProtKB-KW"/>
</dbReference>
<dbReference type="GeneID" id="93692769"/>
<keyword evidence="2 10" id="KW-0444">Lipid biosynthesis</keyword>
<dbReference type="GO" id="GO:0003989">
    <property type="term" value="F:acetyl-CoA carboxylase activity"/>
    <property type="evidence" value="ECO:0007669"/>
    <property type="project" value="InterPro"/>
</dbReference>
<gene>
    <name evidence="10" type="primary">accA</name>
    <name evidence="12" type="ORF">RUMCAL_02188</name>
</gene>
<dbReference type="AlphaFoldDB" id="U2M347"/>
<dbReference type="InterPro" id="IPR001095">
    <property type="entry name" value="Acetyl_CoA_COase_a_su"/>
</dbReference>